<comment type="catalytic activity">
    <reaction evidence="7">
        <text>shikimate + ATP = 3-phosphoshikimate + ADP + H(+)</text>
        <dbReference type="Rhea" id="RHEA:13121"/>
        <dbReference type="ChEBI" id="CHEBI:15378"/>
        <dbReference type="ChEBI" id="CHEBI:30616"/>
        <dbReference type="ChEBI" id="CHEBI:36208"/>
        <dbReference type="ChEBI" id="CHEBI:145989"/>
        <dbReference type="ChEBI" id="CHEBI:456216"/>
        <dbReference type="EC" id="2.7.1.71"/>
    </reaction>
</comment>
<dbReference type="Proteomes" id="UP000571017">
    <property type="component" value="Unassembled WGS sequence"/>
</dbReference>
<keyword evidence="3 7" id="KW-0547">Nucleotide-binding</keyword>
<dbReference type="InterPro" id="IPR000623">
    <property type="entry name" value="Shikimate_kinase/TSH1"/>
</dbReference>
<feature type="binding site" evidence="7">
    <location>
        <position position="75"/>
    </location>
    <ligand>
        <name>substrate</name>
    </ligand>
</feature>
<evidence type="ECO:0000256" key="7">
    <source>
        <dbReference type="HAMAP-Rule" id="MF_00109"/>
    </source>
</evidence>
<keyword evidence="9" id="KW-1185">Reference proteome</keyword>
<accession>A0A838CNT8</accession>
<comment type="subunit">
    <text evidence="7">Monomer.</text>
</comment>
<evidence type="ECO:0000313" key="9">
    <source>
        <dbReference type="Proteomes" id="UP000571017"/>
    </source>
</evidence>
<feature type="binding site" evidence="7">
    <location>
        <begin position="9"/>
        <end position="14"/>
    </location>
    <ligand>
        <name>ATP</name>
        <dbReference type="ChEBI" id="CHEBI:30616"/>
    </ligand>
</feature>
<comment type="pathway">
    <text evidence="7">Metabolic intermediate biosynthesis; chorismate biosynthesis; chorismate from D-erythrose 4-phosphate and phosphoenolpyruvate: step 5/7.</text>
</comment>
<dbReference type="CDD" id="cd00464">
    <property type="entry name" value="SK"/>
    <property type="match status" value="1"/>
</dbReference>
<reference evidence="8 9" key="1">
    <citation type="journal article" date="2004" name="Extremophiles">
        <title>Halobacillus locisalis sp. nov., a halophilic bacterium isolated from a marine solar saltern of the Yellow Sea in Korea.</title>
        <authorList>
            <person name="Yoon J.H."/>
            <person name="Kang K.H."/>
            <person name="Oh T.K."/>
            <person name="Park Y.H."/>
        </authorList>
    </citation>
    <scope>NUCLEOTIDE SEQUENCE [LARGE SCALE GENOMIC DNA]</scope>
    <source>
        <strain evidence="8 9">KCTC 3788</strain>
    </source>
</reference>
<feature type="binding site" evidence="7">
    <location>
        <position position="55"/>
    </location>
    <ligand>
        <name>substrate</name>
    </ligand>
</feature>
<dbReference type="RefSeq" id="WP_181470662.1">
    <property type="nucleotide sequence ID" value="NZ_JACEFG010000001.1"/>
</dbReference>
<feature type="binding site" evidence="7">
    <location>
        <position position="13"/>
    </location>
    <ligand>
        <name>Mg(2+)</name>
        <dbReference type="ChEBI" id="CHEBI:18420"/>
    </ligand>
</feature>
<evidence type="ECO:0000256" key="2">
    <source>
        <dbReference type="ARBA" id="ARBA00022679"/>
    </source>
</evidence>
<comment type="cofactor">
    <cofactor evidence="7">
        <name>Mg(2+)</name>
        <dbReference type="ChEBI" id="CHEBI:18420"/>
    </cofactor>
    <text evidence="7">Binds 1 Mg(2+) ion per subunit.</text>
</comment>
<dbReference type="GO" id="GO:0005829">
    <property type="term" value="C:cytosol"/>
    <property type="evidence" value="ECO:0007669"/>
    <property type="project" value="TreeGrafter"/>
</dbReference>
<dbReference type="InterPro" id="IPR027417">
    <property type="entry name" value="P-loop_NTPase"/>
</dbReference>
<dbReference type="UniPathway" id="UPA00053">
    <property type="reaction ID" value="UER00088"/>
</dbReference>
<comment type="subcellular location">
    <subcellularLocation>
        <location evidence="7">Cytoplasm</location>
    </subcellularLocation>
</comment>
<dbReference type="PANTHER" id="PTHR21087">
    <property type="entry name" value="SHIKIMATE KINASE"/>
    <property type="match status" value="1"/>
</dbReference>
<keyword evidence="1 7" id="KW-0028">Amino-acid biosynthesis</keyword>
<dbReference type="GO" id="GO:0009423">
    <property type="term" value="P:chorismate biosynthetic process"/>
    <property type="evidence" value="ECO:0007669"/>
    <property type="project" value="UniProtKB-UniRule"/>
</dbReference>
<dbReference type="EMBL" id="JACEFG010000001">
    <property type="protein sequence ID" value="MBA2173614.1"/>
    <property type="molecule type" value="Genomic_DNA"/>
</dbReference>
<dbReference type="EC" id="2.7.1.71" evidence="7"/>
<evidence type="ECO:0000256" key="5">
    <source>
        <dbReference type="ARBA" id="ARBA00022840"/>
    </source>
</evidence>
<dbReference type="GO" id="GO:0009073">
    <property type="term" value="P:aromatic amino acid family biosynthetic process"/>
    <property type="evidence" value="ECO:0007669"/>
    <property type="project" value="UniProtKB-KW"/>
</dbReference>
<dbReference type="GO" id="GO:0004765">
    <property type="term" value="F:shikimate kinase activity"/>
    <property type="evidence" value="ECO:0007669"/>
    <property type="project" value="UniProtKB-UniRule"/>
</dbReference>
<keyword evidence="6 7" id="KW-0057">Aromatic amino acid biosynthesis</keyword>
<name>A0A838CNT8_9BACI</name>
<dbReference type="InterPro" id="IPR031322">
    <property type="entry name" value="Shikimate/glucono_kinase"/>
</dbReference>
<sequence length="161" mass="18269">MIFLVGFMGSGKSTVAKELGKQLAMPVIEMDEAIEEEEGMTIKTLFEKFGESYFREKETTFLKTIKADSVVSTGGGIVEREENEIPLSTGKVVYLQASWETIVERLQQDTTRPLWNGDDEQKKKRFENRQGKYERVADETVVVDGKDSDQIVSEIIHRLKG</sequence>
<feature type="binding site" evidence="7">
    <location>
        <position position="129"/>
    </location>
    <ligand>
        <name>substrate</name>
    </ligand>
</feature>
<evidence type="ECO:0000256" key="1">
    <source>
        <dbReference type="ARBA" id="ARBA00022605"/>
    </source>
</evidence>
<comment type="function">
    <text evidence="7">Catalyzes the specific phosphorylation of the 3-hydroxyl group of shikimic acid using ATP as a cosubstrate.</text>
</comment>
<evidence type="ECO:0000256" key="3">
    <source>
        <dbReference type="ARBA" id="ARBA00022741"/>
    </source>
</evidence>
<dbReference type="Gene3D" id="3.40.50.300">
    <property type="entry name" value="P-loop containing nucleotide triphosphate hydrolases"/>
    <property type="match status" value="1"/>
</dbReference>
<organism evidence="8 9">
    <name type="scientific">Halobacillus locisalis</name>
    <dbReference type="NCBI Taxonomy" id="220753"/>
    <lineage>
        <taxon>Bacteria</taxon>
        <taxon>Bacillati</taxon>
        <taxon>Bacillota</taxon>
        <taxon>Bacilli</taxon>
        <taxon>Bacillales</taxon>
        <taxon>Bacillaceae</taxon>
        <taxon>Halobacillus</taxon>
    </lineage>
</organism>
<protein>
    <recommendedName>
        <fullName evidence="7">Shikimate kinase</fullName>
        <shortName evidence="7">SK</shortName>
        <ecNumber evidence="7">2.7.1.71</ecNumber>
    </recommendedName>
</protein>
<feature type="binding site" evidence="7">
    <location>
        <position position="112"/>
    </location>
    <ligand>
        <name>ATP</name>
        <dbReference type="ChEBI" id="CHEBI:30616"/>
    </ligand>
</feature>
<dbReference type="PANTHER" id="PTHR21087:SF16">
    <property type="entry name" value="SHIKIMATE KINASE 1, CHLOROPLASTIC"/>
    <property type="match status" value="1"/>
</dbReference>
<keyword evidence="5 7" id="KW-0067">ATP-binding</keyword>
<keyword evidence="7" id="KW-0963">Cytoplasm</keyword>
<comment type="similarity">
    <text evidence="7">Belongs to the shikimate kinase family.</text>
</comment>
<dbReference type="GO" id="GO:0008652">
    <property type="term" value="P:amino acid biosynthetic process"/>
    <property type="evidence" value="ECO:0007669"/>
    <property type="project" value="UniProtKB-KW"/>
</dbReference>
<keyword evidence="2 7" id="KW-0808">Transferase</keyword>
<dbReference type="Pfam" id="PF01202">
    <property type="entry name" value="SKI"/>
    <property type="match status" value="1"/>
</dbReference>
<keyword evidence="7" id="KW-0479">Metal-binding</keyword>
<comment type="caution">
    <text evidence="7">Lacks conserved residue(s) required for the propagation of feature annotation.</text>
</comment>
<keyword evidence="4 7" id="KW-0418">Kinase</keyword>
<feature type="binding site" evidence="7">
    <location>
        <position position="31"/>
    </location>
    <ligand>
        <name>substrate</name>
    </ligand>
</feature>
<evidence type="ECO:0000256" key="4">
    <source>
        <dbReference type="ARBA" id="ARBA00022777"/>
    </source>
</evidence>
<dbReference type="SUPFAM" id="SSF52540">
    <property type="entry name" value="P-loop containing nucleoside triphosphate hydrolases"/>
    <property type="match status" value="1"/>
</dbReference>
<comment type="caution">
    <text evidence="8">The sequence shown here is derived from an EMBL/GenBank/DDBJ whole genome shotgun (WGS) entry which is preliminary data.</text>
</comment>
<gene>
    <name evidence="7" type="primary">aroK</name>
    <name evidence="8" type="ORF">H0266_01765</name>
</gene>
<dbReference type="HAMAP" id="MF_00109">
    <property type="entry name" value="Shikimate_kinase"/>
    <property type="match status" value="1"/>
</dbReference>
<keyword evidence="7" id="KW-0460">Magnesium</keyword>
<proteinExistence type="inferred from homology"/>
<dbReference type="PRINTS" id="PR01100">
    <property type="entry name" value="SHIKIMTKNASE"/>
</dbReference>
<evidence type="ECO:0000313" key="8">
    <source>
        <dbReference type="EMBL" id="MBA2173614.1"/>
    </source>
</evidence>
<dbReference type="GO" id="GO:0005524">
    <property type="term" value="F:ATP binding"/>
    <property type="evidence" value="ECO:0007669"/>
    <property type="project" value="UniProtKB-UniRule"/>
</dbReference>
<dbReference type="GO" id="GO:0000287">
    <property type="term" value="F:magnesium ion binding"/>
    <property type="evidence" value="ECO:0007669"/>
    <property type="project" value="UniProtKB-UniRule"/>
</dbReference>
<evidence type="ECO:0000256" key="6">
    <source>
        <dbReference type="ARBA" id="ARBA00023141"/>
    </source>
</evidence>
<dbReference type="AlphaFoldDB" id="A0A838CNT8"/>